<dbReference type="AlphaFoldDB" id="K3Z1V6"/>
<dbReference type="Gramene" id="KQL29475">
    <property type="protein sequence ID" value="KQL29475"/>
    <property type="gene ID" value="SETIT_020524mg"/>
</dbReference>
<sequence>MLEVFFRHISEQVAFTRKITIILLMVGIFFLLRKAINLMKY</sequence>
<reference evidence="3" key="1">
    <citation type="journal article" date="2012" name="Nat. Biotechnol.">
        <title>Reference genome sequence of the model plant Setaria.</title>
        <authorList>
            <person name="Bennetzen J.L."/>
            <person name="Schmutz J."/>
            <person name="Wang H."/>
            <person name="Percifield R."/>
            <person name="Hawkins J."/>
            <person name="Pontaroli A.C."/>
            <person name="Estep M."/>
            <person name="Feng L."/>
            <person name="Vaughn J.N."/>
            <person name="Grimwood J."/>
            <person name="Jenkins J."/>
            <person name="Barry K."/>
            <person name="Lindquist E."/>
            <person name="Hellsten U."/>
            <person name="Deshpande S."/>
            <person name="Wang X."/>
            <person name="Wu X."/>
            <person name="Mitros T."/>
            <person name="Triplett J."/>
            <person name="Yang X."/>
            <person name="Ye C.Y."/>
            <person name="Mauro-Herrera M."/>
            <person name="Wang L."/>
            <person name="Li P."/>
            <person name="Sharma M."/>
            <person name="Sharma R."/>
            <person name="Ronald P.C."/>
            <person name="Panaud O."/>
            <person name="Kellogg E.A."/>
            <person name="Brutnell T.P."/>
            <person name="Doust A.N."/>
            <person name="Tuskan G.A."/>
            <person name="Rokhsar D."/>
            <person name="Devos K.M."/>
        </authorList>
    </citation>
    <scope>NUCLEOTIDE SEQUENCE [LARGE SCALE GENOMIC DNA]</scope>
    <source>
        <strain evidence="3">cv. Yugu1</strain>
    </source>
</reference>
<evidence type="ECO:0000313" key="3">
    <source>
        <dbReference type="Proteomes" id="UP000004995"/>
    </source>
</evidence>
<dbReference type="HOGENOM" id="CLU_3280420_0_0_1"/>
<name>K3Z1V6_SETIT</name>
<dbReference type="Proteomes" id="UP000004995">
    <property type="component" value="Unassembled WGS sequence"/>
</dbReference>
<accession>K3Z1V6</accession>
<evidence type="ECO:0000313" key="2">
    <source>
        <dbReference type="EnsemblPlants" id="KQL29475"/>
    </source>
</evidence>
<protein>
    <submittedName>
        <fullName evidence="2">Uncharacterized protein</fullName>
    </submittedName>
</protein>
<feature type="transmembrane region" description="Helical" evidence="1">
    <location>
        <begin position="12"/>
        <end position="32"/>
    </location>
</feature>
<proteinExistence type="predicted"/>
<keyword evidence="1" id="KW-1133">Transmembrane helix</keyword>
<keyword evidence="1" id="KW-0812">Transmembrane</keyword>
<dbReference type="EnsemblPlants" id="KQL29475">
    <property type="protein sequence ID" value="KQL29475"/>
    <property type="gene ID" value="SETIT_020524mg"/>
</dbReference>
<dbReference type="InParanoid" id="K3Z1V6"/>
<organism evidence="2 3">
    <name type="scientific">Setaria italica</name>
    <name type="common">Foxtail millet</name>
    <name type="synonym">Panicum italicum</name>
    <dbReference type="NCBI Taxonomy" id="4555"/>
    <lineage>
        <taxon>Eukaryota</taxon>
        <taxon>Viridiplantae</taxon>
        <taxon>Streptophyta</taxon>
        <taxon>Embryophyta</taxon>
        <taxon>Tracheophyta</taxon>
        <taxon>Spermatophyta</taxon>
        <taxon>Magnoliopsida</taxon>
        <taxon>Liliopsida</taxon>
        <taxon>Poales</taxon>
        <taxon>Poaceae</taxon>
        <taxon>PACMAD clade</taxon>
        <taxon>Panicoideae</taxon>
        <taxon>Panicodae</taxon>
        <taxon>Paniceae</taxon>
        <taxon>Cenchrinae</taxon>
        <taxon>Setaria</taxon>
    </lineage>
</organism>
<reference evidence="2" key="2">
    <citation type="submission" date="2018-08" db="UniProtKB">
        <authorList>
            <consortium name="EnsemblPlants"/>
        </authorList>
    </citation>
    <scope>IDENTIFICATION</scope>
    <source>
        <strain evidence="2">Yugu1</strain>
    </source>
</reference>
<dbReference type="EMBL" id="AGNK02000255">
    <property type="status" value="NOT_ANNOTATED_CDS"/>
    <property type="molecule type" value="Genomic_DNA"/>
</dbReference>
<keyword evidence="1" id="KW-0472">Membrane</keyword>
<keyword evidence="3" id="KW-1185">Reference proteome</keyword>
<evidence type="ECO:0000256" key="1">
    <source>
        <dbReference type="SAM" id="Phobius"/>
    </source>
</evidence>